<protein>
    <recommendedName>
        <fullName evidence="3">RRM domain-containing protein</fullName>
    </recommendedName>
</protein>
<feature type="domain" description="RRM" evidence="3">
    <location>
        <begin position="181"/>
        <end position="208"/>
    </location>
</feature>
<dbReference type="AlphaFoldDB" id="A0A7S1RY35"/>
<dbReference type="Pfam" id="PF00076">
    <property type="entry name" value="RRM_1"/>
    <property type="match status" value="1"/>
</dbReference>
<dbReference type="InterPro" id="IPR000504">
    <property type="entry name" value="RRM_dom"/>
</dbReference>
<evidence type="ECO:0000256" key="1">
    <source>
        <dbReference type="ARBA" id="ARBA00022884"/>
    </source>
</evidence>
<feature type="compositionally biased region" description="Acidic residues" evidence="2">
    <location>
        <begin position="1"/>
        <end position="16"/>
    </location>
</feature>
<sequence>MEQEGGGDQQPEDDGIDDHAIDELLNMASAAATGQSDADGEASAGGSQAGLVPGAKQKARVNAKAPVRTPPRRPPPAVPSSVRGLTVNRLRQPEGAHPEATRQDGEGESAAGRPAERSLTEINGVKIDSETTCIADIRFDSPDDAAFVVSELHGAVFEVSGFGPNTMAVMMNQTSKDGTKVIVHGLPTGIEWQELKDFFKQYGQVAYAAVRQPLLPAQQMPPFQQIPFVQQMPFVQHQPMVPMAALGPADAAPQLVDGCQGEVRYVLPEHALEAVRQLDGSHFLGASIRVHLDALSKDGTKIVVSGIPFGAEWLELKYHFSSVGLVTFADVKGRPPKGEGGKGAVFKGKGPGPYGGCMGLPSGPMMQPRGFKGKGFAPMAKGKGYGL</sequence>
<evidence type="ECO:0000313" key="4">
    <source>
        <dbReference type="EMBL" id="CAD9178799.1"/>
    </source>
</evidence>
<name>A0A7S1RY35_ALECA</name>
<dbReference type="SUPFAM" id="SSF54928">
    <property type="entry name" value="RNA-binding domain, RBD"/>
    <property type="match status" value="2"/>
</dbReference>
<dbReference type="PANTHER" id="PTHR23003">
    <property type="entry name" value="RNA RECOGNITION MOTIF RRM DOMAIN CONTAINING PROTEIN"/>
    <property type="match status" value="1"/>
</dbReference>
<gene>
    <name evidence="4" type="ORF">ACAT0790_LOCUS55571</name>
</gene>
<evidence type="ECO:0000259" key="3">
    <source>
        <dbReference type="Pfam" id="PF00076"/>
    </source>
</evidence>
<dbReference type="GO" id="GO:0005634">
    <property type="term" value="C:nucleus"/>
    <property type="evidence" value="ECO:0007669"/>
    <property type="project" value="TreeGrafter"/>
</dbReference>
<keyword evidence="1" id="KW-0694">RNA-binding</keyword>
<feature type="compositionally biased region" description="Basic and acidic residues" evidence="2">
    <location>
        <begin position="91"/>
        <end position="105"/>
    </location>
</feature>
<reference evidence="4" key="1">
    <citation type="submission" date="2021-01" db="EMBL/GenBank/DDBJ databases">
        <authorList>
            <person name="Corre E."/>
            <person name="Pelletier E."/>
            <person name="Niang G."/>
            <person name="Scheremetjew M."/>
            <person name="Finn R."/>
            <person name="Kale V."/>
            <person name="Holt S."/>
            <person name="Cochrane G."/>
            <person name="Meng A."/>
            <person name="Brown T."/>
            <person name="Cohen L."/>
        </authorList>
    </citation>
    <scope>NUCLEOTIDE SEQUENCE</scope>
    <source>
        <strain evidence="4">OF101</strain>
    </source>
</reference>
<organism evidence="4">
    <name type="scientific">Alexandrium catenella</name>
    <name type="common">Red tide dinoflagellate</name>
    <name type="synonym">Gonyaulax catenella</name>
    <dbReference type="NCBI Taxonomy" id="2925"/>
    <lineage>
        <taxon>Eukaryota</taxon>
        <taxon>Sar</taxon>
        <taxon>Alveolata</taxon>
        <taxon>Dinophyceae</taxon>
        <taxon>Gonyaulacales</taxon>
        <taxon>Pyrocystaceae</taxon>
        <taxon>Alexandrium</taxon>
    </lineage>
</organism>
<dbReference type="EMBL" id="HBGE01093322">
    <property type="protein sequence ID" value="CAD9178799.1"/>
    <property type="molecule type" value="Transcribed_RNA"/>
</dbReference>
<dbReference type="InterPro" id="IPR035979">
    <property type="entry name" value="RBD_domain_sf"/>
</dbReference>
<dbReference type="InterPro" id="IPR012677">
    <property type="entry name" value="Nucleotide-bd_a/b_plait_sf"/>
</dbReference>
<feature type="region of interest" description="Disordered" evidence="2">
    <location>
        <begin position="1"/>
        <end position="117"/>
    </location>
</feature>
<proteinExistence type="predicted"/>
<dbReference type="GO" id="GO:0005737">
    <property type="term" value="C:cytoplasm"/>
    <property type="evidence" value="ECO:0007669"/>
    <property type="project" value="TreeGrafter"/>
</dbReference>
<evidence type="ECO:0000256" key="2">
    <source>
        <dbReference type="SAM" id="MobiDB-lite"/>
    </source>
</evidence>
<feature type="compositionally biased region" description="Pro residues" evidence="2">
    <location>
        <begin position="68"/>
        <end position="78"/>
    </location>
</feature>
<dbReference type="GO" id="GO:0003729">
    <property type="term" value="F:mRNA binding"/>
    <property type="evidence" value="ECO:0007669"/>
    <property type="project" value="TreeGrafter"/>
</dbReference>
<dbReference type="Gene3D" id="3.30.70.330">
    <property type="match status" value="1"/>
</dbReference>
<dbReference type="InterPro" id="IPR050374">
    <property type="entry name" value="RRT5_SRSF_SR"/>
</dbReference>
<accession>A0A7S1RY35</accession>